<reference evidence="6 7" key="1">
    <citation type="submission" date="2018-03" db="EMBL/GenBank/DDBJ databases">
        <title>Genomic Encyclopedia of Type Strains, Phase III (KMG-III): the genomes of soil and plant-associated and newly described type strains.</title>
        <authorList>
            <person name="Whitman W."/>
        </authorList>
    </citation>
    <scope>NUCLEOTIDE SEQUENCE [LARGE SCALE GENOMIC DNA]</scope>
    <source>
        <strain evidence="6 7">CGMCC 1.07653</strain>
    </source>
</reference>
<dbReference type="InterPro" id="IPR010611">
    <property type="entry name" value="3D_dom"/>
</dbReference>
<feature type="domain" description="Peptidoglycan binding-like" evidence="4">
    <location>
        <begin position="48"/>
        <end position="104"/>
    </location>
</feature>
<dbReference type="SUPFAM" id="SSF50685">
    <property type="entry name" value="Barwin-like endoglucanases"/>
    <property type="match status" value="1"/>
</dbReference>
<evidence type="ECO:0000313" key="6">
    <source>
        <dbReference type="EMBL" id="PSL43565.1"/>
    </source>
</evidence>
<dbReference type="Proteomes" id="UP000242310">
    <property type="component" value="Unassembled WGS sequence"/>
</dbReference>
<accession>A0A2P8HBG1</accession>
<dbReference type="InterPro" id="IPR051933">
    <property type="entry name" value="Resuscitation_pf_RpfB"/>
</dbReference>
<dbReference type="PANTHER" id="PTHR39160">
    <property type="entry name" value="CELL WALL-BINDING PROTEIN YOCH"/>
    <property type="match status" value="1"/>
</dbReference>
<evidence type="ECO:0000259" key="4">
    <source>
        <dbReference type="Pfam" id="PF01471"/>
    </source>
</evidence>
<dbReference type="PANTHER" id="PTHR39160:SF6">
    <property type="entry name" value="CELL WALL-BINDING PROTEIN YOCH"/>
    <property type="match status" value="1"/>
</dbReference>
<sequence length="325" mass="34656">MNVLTPVRHVKAFGFSALAAGFVFALSPSSADASELGNDLLKEGTENGEVKEFQELLYDNDIIADQEDIDGVYDTEIAQLVKSYQDEHNLLTDGIAGPQTIGALQVLELEDEGPTVEFVQEDLQTAGYYNGSIDGIFGENTLSAVEQFQSSAGLTTDGKVGPKTLSALQSYEPAVTAASEEAAAEQPAEQETNNEPAASEQQQTQQQETQQQENQQQNQQQETQSSEANGQTMTMEATAYTANCTGCTGITATGQDLNNNPNKSVVAVDPNVIPLGSRVHVEGYGEAIAGDTGGAIQGNRIDLHVPTKDEAYSFGRQNVQVTVLD</sequence>
<keyword evidence="7" id="KW-1185">Reference proteome</keyword>
<dbReference type="InterPro" id="IPR002477">
    <property type="entry name" value="Peptidoglycan-bd-like"/>
</dbReference>
<dbReference type="Gene3D" id="1.10.101.10">
    <property type="entry name" value="PGBD-like superfamily/PGBD"/>
    <property type="match status" value="2"/>
</dbReference>
<feature type="chain" id="PRO_5015137545" evidence="3">
    <location>
        <begin position="34"/>
        <end position="325"/>
    </location>
</feature>
<evidence type="ECO:0000259" key="5">
    <source>
        <dbReference type="Pfam" id="PF06725"/>
    </source>
</evidence>
<protein>
    <submittedName>
        <fullName evidence="6">3D (Asp-Asp-Asp) domain-containing protein</fullName>
    </submittedName>
</protein>
<organism evidence="6 7">
    <name type="scientific">Salsuginibacillus halophilus</name>
    <dbReference type="NCBI Taxonomy" id="517424"/>
    <lineage>
        <taxon>Bacteria</taxon>
        <taxon>Bacillati</taxon>
        <taxon>Bacillota</taxon>
        <taxon>Bacilli</taxon>
        <taxon>Bacillales</taxon>
        <taxon>Bacillaceae</taxon>
        <taxon>Salsuginibacillus</taxon>
    </lineage>
</organism>
<dbReference type="SUPFAM" id="SSF47090">
    <property type="entry name" value="PGBD-like"/>
    <property type="match status" value="2"/>
</dbReference>
<dbReference type="GO" id="GO:0009254">
    <property type="term" value="P:peptidoglycan turnover"/>
    <property type="evidence" value="ECO:0007669"/>
    <property type="project" value="InterPro"/>
</dbReference>
<feature type="domain" description="Peptidoglycan binding-like" evidence="4">
    <location>
        <begin position="113"/>
        <end position="168"/>
    </location>
</feature>
<dbReference type="InterPro" id="IPR036908">
    <property type="entry name" value="RlpA-like_sf"/>
</dbReference>
<dbReference type="OrthoDB" id="9798935at2"/>
<feature type="signal peptide" evidence="3">
    <location>
        <begin position="1"/>
        <end position="33"/>
    </location>
</feature>
<keyword evidence="1 3" id="KW-0732">Signal</keyword>
<evidence type="ECO:0000256" key="1">
    <source>
        <dbReference type="ARBA" id="ARBA00022729"/>
    </source>
</evidence>
<feature type="domain" description="3D" evidence="5">
    <location>
        <begin position="264"/>
        <end position="324"/>
    </location>
</feature>
<dbReference type="GO" id="GO:0004553">
    <property type="term" value="F:hydrolase activity, hydrolyzing O-glycosyl compounds"/>
    <property type="evidence" value="ECO:0007669"/>
    <property type="project" value="InterPro"/>
</dbReference>
<dbReference type="EMBL" id="PYAV01000010">
    <property type="protein sequence ID" value="PSL43565.1"/>
    <property type="molecule type" value="Genomic_DNA"/>
</dbReference>
<comment type="caution">
    <text evidence="6">The sequence shown here is derived from an EMBL/GenBank/DDBJ whole genome shotgun (WGS) entry which is preliminary data.</text>
</comment>
<dbReference type="RefSeq" id="WP_106589235.1">
    <property type="nucleotide sequence ID" value="NZ_PYAV01000010.1"/>
</dbReference>
<evidence type="ECO:0000256" key="3">
    <source>
        <dbReference type="SAM" id="SignalP"/>
    </source>
</evidence>
<dbReference type="Pfam" id="PF01471">
    <property type="entry name" value="PG_binding_1"/>
    <property type="match status" value="2"/>
</dbReference>
<name>A0A2P8HBG1_9BACI</name>
<gene>
    <name evidence="6" type="ORF">B0H94_11041</name>
</gene>
<dbReference type="InterPro" id="IPR036366">
    <property type="entry name" value="PGBDSf"/>
</dbReference>
<proteinExistence type="predicted"/>
<dbReference type="GO" id="GO:0019867">
    <property type="term" value="C:outer membrane"/>
    <property type="evidence" value="ECO:0007669"/>
    <property type="project" value="InterPro"/>
</dbReference>
<dbReference type="CDD" id="cd22786">
    <property type="entry name" value="DPBB_YuiC-like"/>
    <property type="match status" value="1"/>
</dbReference>
<dbReference type="Pfam" id="PF06725">
    <property type="entry name" value="3D"/>
    <property type="match status" value="1"/>
</dbReference>
<feature type="compositionally biased region" description="Low complexity" evidence="2">
    <location>
        <begin position="172"/>
        <end position="229"/>
    </location>
</feature>
<feature type="region of interest" description="Disordered" evidence="2">
    <location>
        <begin position="172"/>
        <end position="231"/>
    </location>
</feature>
<dbReference type="AlphaFoldDB" id="A0A2P8HBG1"/>
<dbReference type="InterPro" id="IPR036365">
    <property type="entry name" value="PGBD-like_sf"/>
</dbReference>
<evidence type="ECO:0000313" key="7">
    <source>
        <dbReference type="Proteomes" id="UP000242310"/>
    </source>
</evidence>
<evidence type="ECO:0000256" key="2">
    <source>
        <dbReference type="SAM" id="MobiDB-lite"/>
    </source>
</evidence>